<dbReference type="RefSeq" id="WP_231725407.1">
    <property type="nucleotide sequence ID" value="NZ_JAFFSY010000003.1"/>
</dbReference>
<feature type="domain" description="ABC transporter" evidence="6">
    <location>
        <begin position="22"/>
        <end position="247"/>
    </location>
</feature>
<organism evidence="7 8">
    <name type="scientific">Corynebacterium parakroppenstedtii</name>
    <dbReference type="NCBI Taxonomy" id="2828363"/>
    <lineage>
        <taxon>Bacteria</taxon>
        <taxon>Bacillati</taxon>
        <taxon>Actinomycetota</taxon>
        <taxon>Actinomycetes</taxon>
        <taxon>Mycobacteriales</taxon>
        <taxon>Corynebacteriaceae</taxon>
        <taxon>Corynebacterium</taxon>
    </lineage>
</organism>
<protein>
    <submittedName>
        <fullName evidence="7">Metal ABC transporter ATP-binding protein</fullName>
    </submittedName>
</protein>
<evidence type="ECO:0000313" key="7">
    <source>
        <dbReference type="EMBL" id="MCF6774631.1"/>
    </source>
</evidence>
<keyword evidence="4 7" id="KW-0067">ATP-binding</keyword>
<comment type="similarity">
    <text evidence="1">Belongs to the ABC transporter superfamily.</text>
</comment>
<evidence type="ECO:0000256" key="1">
    <source>
        <dbReference type="ARBA" id="ARBA00005417"/>
    </source>
</evidence>
<dbReference type="EMBL" id="JAKJKU010000004">
    <property type="protein sequence ID" value="MCF6774631.1"/>
    <property type="molecule type" value="Genomic_DNA"/>
</dbReference>
<dbReference type="InterPro" id="IPR003439">
    <property type="entry name" value="ABC_transporter-like_ATP-bd"/>
</dbReference>
<dbReference type="SMART" id="SM00382">
    <property type="entry name" value="AAA"/>
    <property type="match status" value="1"/>
</dbReference>
<accession>A0ABS9HMP0</accession>
<dbReference type="GO" id="GO:0005524">
    <property type="term" value="F:ATP binding"/>
    <property type="evidence" value="ECO:0007669"/>
    <property type="project" value="UniProtKB-KW"/>
</dbReference>
<keyword evidence="2" id="KW-0813">Transport</keyword>
<dbReference type="InterPro" id="IPR027417">
    <property type="entry name" value="P-loop_NTPase"/>
</dbReference>
<evidence type="ECO:0000259" key="6">
    <source>
        <dbReference type="PROSITE" id="PS50893"/>
    </source>
</evidence>
<dbReference type="PANTHER" id="PTHR42734">
    <property type="entry name" value="METAL TRANSPORT SYSTEM ATP-BINDING PROTEIN TM_0124-RELATED"/>
    <property type="match status" value="1"/>
</dbReference>
<keyword evidence="8" id="KW-1185">Reference proteome</keyword>
<proteinExistence type="inferred from homology"/>
<feature type="region of interest" description="Disordered" evidence="5">
    <location>
        <begin position="1"/>
        <end position="26"/>
    </location>
</feature>
<dbReference type="InterPro" id="IPR003593">
    <property type="entry name" value="AAA+_ATPase"/>
</dbReference>
<dbReference type="Proteomes" id="UP001200604">
    <property type="component" value="Unassembled WGS sequence"/>
</dbReference>
<evidence type="ECO:0000313" key="8">
    <source>
        <dbReference type="Proteomes" id="UP001200604"/>
    </source>
</evidence>
<reference evidence="7 8" key="1">
    <citation type="submission" date="2022-01" db="EMBL/GenBank/DDBJ databases">
        <title>Identification and Characterization of Corynebacterium sp.</title>
        <authorList>
            <person name="Luo Q."/>
            <person name="Qu P."/>
            <person name="Chen Q."/>
        </authorList>
    </citation>
    <scope>NUCLEOTIDE SEQUENCE [LARGE SCALE GENOMIC DNA]</scope>
    <source>
        <strain evidence="7 8">MC-12</strain>
    </source>
</reference>
<keyword evidence="3" id="KW-0547">Nucleotide-binding</keyword>
<dbReference type="Gene3D" id="3.40.50.300">
    <property type="entry name" value="P-loop containing nucleotide triphosphate hydrolases"/>
    <property type="match status" value="1"/>
</dbReference>
<gene>
    <name evidence="7" type="ORF">L3H44_09475</name>
</gene>
<dbReference type="PROSITE" id="PS50893">
    <property type="entry name" value="ABC_TRANSPORTER_2"/>
    <property type="match status" value="1"/>
</dbReference>
<dbReference type="GeneID" id="92727583"/>
<evidence type="ECO:0000256" key="3">
    <source>
        <dbReference type="ARBA" id="ARBA00022741"/>
    </source>
</evidence>
<sequence>MNNPRTTHRPAGANDRPTGPTDRASDPVIELSKASIEPLWTDLSLTLNPGEWLTVLGPNGVGKSTLLGALTGTRKLTSGQVHVNGTTGFIPQQRMFSTTLPLRARDIVGLSGGHGIFRRRRVPAAQIDEALTTVDAAHLANRRIGHLSGGQQQLIRQASAIATHPDILLCDEPLLSLDYAAQKQAIRTIDAQRRDHNTAVVFVTHTINPVIDVTDRVLYLAPNGHTIGTIDDVITTDVLSELYGTHVDVVHVNGRLVIV</sequence>
<dbReference type="InterPro" id="IPR050153">
    <property type="entry name" value="Metal_Ion_Import_ABC"/>
</dbReference>
<dbReference type="Pfam" id="PF00005">
    <property type="entry name" value="ABC_tran"/>
    <property type="match status" value="1"/>
</dbReference>
<evidence type="ECO:0000256" key="4">
    <source>
        <dbReference type="ARBA" id="ARBA00022840"/>
    </source>
</evidence>
<comment type="caution">
    <text evidence="7">The sequence shown here is derived from an EMBL/GenBank/DDBJ whole genome shotgun (WGS) entry which is preliminary data.</text>
</comment>
<evidence type="ECO:0000256" key="2">
    <source>
        <dbReference type="ARBA" id="ARBA00022448"/>
    </source>
</evidence>
<dbReference type="SUPFAM" id="SSF52540">
    <property type="entry name" value="P-loop containing nucleoside triphosphate hydrolases"/>
    <property type="match status" value="1"/>
</dbReference>
<name>A0ABS9HMP0_9CORY</name>
<evidence type="ECO:0000256" key="5">
    <source>
        <dbReference type="SAM" id="MobiDB-lite"/>
    </source>
</evidence>
<dbReference type="PANTHER" id="PTHR42734:SF5">
    <property type="entry name" value="IRON TRANSPORT SYSTEM ATP-BINDING PROTEIN HI_0361-RELATED"/>
    <property type="match status" value="1"/>
</dbReference>